<feature type="region of interest" description="Disordered" evidence="8">
    <location>
        <begin position="334"/>
        <end position="369"/>
    </location>
</feature>
<dbReference type="Pfam" id="PF00069">
    <property type="entry name" value="Pkinase"/>
    <property type="match status" value="1"/>
</dbReference>
<evidence type="ECO:0000256" key="7">
    <source>
        <dbReference type="PROSITE-ProRule" id="PRU10141"/>
    </source>
</evidence>
<dbReference type="GO" id="GO:0004674">
    <property type="term" value="F:protein serine/threonine kinase activity"/>
    <property type="evidence" value="ECO:0007669"/>
    <property type="project" value="UniProtKB-KW"/>
</dbReference>
<dbReference type="STRING" id="195883.A0A482WIE9"/>
<dbReference type="InterPro" id="IPR000719">
    <property type="entry name" value="Prot_kinase_dom"/>
</dbReference>
<dbReference type="Proteomes" id="UP000291343">
    <property type="component" value="Unassembled WGS sequence"/>
</dbReference>
<dbReference type="InterPro" id="IPR011009">
    <property type="entry name" value="Kinase-like_dom_sf"/>
</dbReference>
<reference evidence="10 11" key="1">
    <citation type="journal article" date="2017" name="Gigascience">
        <title>Genome sequence of the small brown planthopper, Laodelphax striatellus.</title>
        <authorList>
            <person name="Zhu J."/>
            <person name="Jiang F."/>
            <person name="Wang X."/>
            <person name="Yang P."/>
            <person name="Bao Y."/>
            <person name="Zhao W."/>
            <person name="Wang W."/>
            <person name="Lu H."/>
            <person name="Wang Q."/>
            <person name="Cui N."/>
            <person name="Li J."/>
            <person name="Chen X."/>
            <person name="Luo L."/>
            <person name="Yu J."/>
            <person name="Kang L."/>
            <person name="Cui F."/>
        </authorList>
    </citation>
    <scope>NUCLEOTIDE SEQUENCE [LARGE SCALE GENOMIC DNA]</scope>
    <source>
        <strain evidence="10">Lst14</strain>
    </source>
</reference>
<dbReference type="InterPro" id="IPR050235">
    <property type="entry name" value="CK1_Ser-Thr_kinase"/>
</dbReference>
<feature type="compositionally biased region" description="Polar residues" evidence="8">
    <location>
        <begin position="494"/>
        <end position="506"/>
    </location>
</feature>
<dbReference type="FunFam" id="3.30.200.20:FF:000358">
    <property type="entry name" value="Tau tubulin kinase 2b"/>
    <property type="match status" value="1"/>
</dbReference>
<feature type="binding site" evidence="7">
    <location>
        <position position="100"/>
    </location>
    <ligand>
        <name>ATP</name>
        <dbReference type="ChEBI" id="CHEBI:30616"/>
    </ligand>
</feature>
<dbReference type="SUPFAM" id="SSF56112">
    <property type="entry name" value="Protein kinase-like (PK-like)"/>
    <property type="match status" value="1"/>
</dbReference>
<evidence type="ECO:0000256" key="1">
    <source>
        <dbReference type="ARBA" id="ARBA00022527"/>
    </source>
</evidence>
<feature type="region of interest" description="Disordered" evidence="8">
    <location>
        <begin position="942"/>
        <end position="1084"/>
    </location>
</feature>
<evidence type="ECO:0000256" key="8">
    <source>
        <dbReference type="SAM" id="MobiDB-lite"/>
    </source>
</evidence>
<dbReference type="EMBL" id="QKKF02034243">
    <property type="protein sequence ID" value="RZF33273.1"/>
    <property type="molecule type" value="Genomic_DNA"/>
</dbReference>
<dbReference type="InParanoid" id="A0A482WIE9"/>
<dbReference type="FunFam" id="1.10.510.10:FF:000481">
    <property type="entry name" value="Asator, isoform D"/>
    <property type="match status" value="1"/>
</dbReference>
<gene>
    <name evidence="10" type="ORF">LSTR_LSTR007618</name>
</gene>
<evidence type="ECO:0000256" key="5">
    <source>
        <dbReference type="ARBA" id="ARBA00022840"/>
    </source>
</evidence>
<keyword evidence="4" id="KW-0418">Kinase</keyword>
<evidence type="ECO:0000256" key="3">
    <source>
        <dbReference type="ARBA" id="ARBA00022741"/>
    </source>
</evidence>
<dbReference type="PANTHER" id="PTHR11909">
    <property type="entry name" value="CASEIN KINASE-RELATED"/>
    <property type="match status" value="1"/>
</dbReference>
<feature type="region of interest" description="Disordered" evidence="8">
    <location>
        <begin position="859"/>
        <end position="894"/>
    </location>
</feature>
<keyword evidence="5 7" id="KW-0067">ATP-binding</keyword>
<keyword evidence="2" id="KW-0808">Transferase</keyword>
<organism evidence="10 11">
    <name type="scientific">Laodelphax striatellus</name>
    <name type="common">Small brown planthopper</name>
    <name type="synonym">Delphax striatella</name>
    <dbReference type="NCBI Taxonomy" id="195883"/>
    <lineage>
        <taxon>Eukaryota</taxon>
        <taxon>Metazoa</taxon>
        <taxon>Ecdysozoa</taxon>
        <taxon>Arthropoda</taxon>
        <taxon>Hexapoda</taxon>
        <taxon>Insecta</taxon>
        <taxon>Pterygota</taxon>
        <taxon>Neoptera</taxon>
        <taxon>Paraneoptera</taxon>
        <taxon>Hemiptera</taxon>
        <taxon>Auchenorrhyncha</taxon>
        <taxon>Fulgoroidea</taxon>
        <taxon>Delphacidae</taxon>
        <taxon>Criomorphinae</taxon>
        <taxon>Laodelphax</taxon>
    </lineage>
</organism>
<feature type="compositionally biased region" description="Polar residues" evidence="8">
    <location>
        <begin position="663"/>
        <end position="675"/>
    </location>
</feature>
<evidence type="ECO:0000259" key="9">
    <source>
        <dbReference type="PROSITE" id="PS50011"/>
    </source>
</evidence>
<comment type="similarity">
    <text evidence="6">Belongs to the protein kinase superfamily. CK1 Ser/Thr protein kinase family.</text>
</comment>
<dbReference type="SMR" id="A0A482WIE9"/>
<dbReference type="OrthoDB" id="5979581at2759"/>
<feature type="region of interest" description="Disordered" evidence="8">
    <location>
        <begin position="538"/>
        <end position="562"/>
    </location>
</feature>
<dbReference type="PROSITE" id="PS50011">
    <property type="entry name" value="PROTEIN_KINASE_DOM"/>
    <property type="match status" value="1"/>
</dbReference>
<feature type="compositionally biased region" description="Polar residues" evidence="8">
    <location>
        <begin position="414"/>
        <end position="437"/>
    </location>
</feature>
<evidence type="ECO:0000256" key="2">
    <source>
        <dbReference type="ARBA" id="ARBA00022679"/>
    </source>
</evidence>
<feature type="compositionally biased region" description="Basic and acidic residues" evidence="8">
    <location>
        <begin position="686"/>
        <end position="697"/>
    </location>
</feature>
<feature type="compositionally biased region" description="Low complexity" evidence="8">
    <location>
        <begin position="349"/>
        <end position="361"/>
    </location>
</feature>
<dbReference type="PROSITE" id="PS00107">
    <property type="entry name" value="PROTEIN_KINASE_ATP"/>
    <property type="match status" value="1"/>
</dbReference>
<feature type="compositionally biased region" description="Basic and acidic residues" evidence="8">
    <location>
        <begin position="859"/>
        <end position="870"/>
    </location>
</feature>
<feature type="compositionally biased region" description="Polar residues" evidence="8">
    <location>
        <begin position="942"/>
        <end position="954"/>
    </location>
</feature>
<sequence>MAYSQGRRERSRAPALDLIRAPRNYIDDSDQEDFRPNLGLNEVEESSDSNYKITMTSEDLLQPGHIVKERWKVVRKIGGGGFGEIYEGLDLVTKEQVALKVESARQPKQVLKMEVAVLKKLQGKEHVCRFIGCGRNDRFNYVVMQLQGKNLAELRRAQPRGAFTLSTTLRLGHQILRAIDSIHQSNFSVGRLPSNCRKVYMLDFGLARQYTTGNGEVRAPRAAAGFRGTVRYASINAHKNKEMGRHDDLWSLFYMLVEFVNGQLPWRKIKDKEQVGLMKEKYDHKALLKHLPSDLRIFLEHIQSLEYNDKPDYQMLSNLLERCMKRRGVKDTDPYDWEKPIMGNPQPPLTGTGTGTAATPATPTPLSPRIVTTDNVMITPLDNNQENIEPDNRKDIEQVKILSRRTRRLEAIQSSQQVTNKQMTMDRNCNATTQPSETAPVLSSPKKQRRAVSMPGTPAAAAASPQQPAVDCEGDAVMVSARSQSGADRRRHPNNQNQRKSGNCTSTEECLHVPSAFGDALKKCSSLPAMPKTAGAVSEVGSRVTSGSGTVAGGKRPLPRSLLSTKTTRDTSVTQFAVMDDENVSAMQQVTRGGGGLTLASQWKSQFDDSEETTDNEWKAENLPSPEHRNTSSQQQPPQQMGDLAGVDGCEGVGGAVPPTAPTVLSPSTPHQNLPPTHPAPVELSRISEDSKNEKHSFATFQGTNNNSTERRNRRLNCVNVEGVEGWSHTQFQSRLPRSWSAPQISTKIRSNVAHPVLQQATFDDLVFTFDILRNVATREEHPLTSEKRSNSLPNMHFTCRMRTPNRINNNNKSSVEREESSLATAKTTAEDANEDEVEMRPVSGRLEIRVVDRCGESQMHTARENKRNSTETNRGMVRAGGGGCSPVSPGKEEPASIYFDATEESSKAQHSLSPVIEIDTRSKRMIAKVSKIPVLVGVNKSPRSSFIDSNTEPSRQQGSAGEESQSQSEERGHLTPALRRRREAKYVTDQSQLPLRFNRPLHRRPGPGPNNDHLSQKARPCKRGLPSHLLTSPLGVVVGGMGVGGEESASSGGEESGDQEQDCNVPTPPHPPPLDDLLTTHENNARCRRFHPVGTTEAAKDS</sequence>
<feature type="region of interest" description="Disordered" evidence="8">
    <location>
        <begin position="414"/>
        <end position="506"/>
    </location>
</feature>
<feature type="compositionally biased region" description="Low complexity" evidence="8">
    <location>
        <begin position="458"/>
        <end position="469"/>
    </location>
</feature>
<dbReference type="InterPro" id="IPR017441">
    <property type="entry name" value="Protein_kinase_ATP_BS"/>
</dbReference>
<dbReference type="GO" id="GO:0005524">
    <property type="term" value="F:ATP binding"/>
    <property type="evidence" value="ECO:0007669"/>
    <property type="project" value="UniProtKB-UniRule"/>
</dbReference>
<comment type="caution">
    <text evidence="10">The sequence shown here is derived from an EMBL/GenBank/DDBJ whole genome shotgun (WGS) entry which is preliminary data.</text>
</comment>
<keyword evidence="1" id="KW-0723">Serine/threonine-protein kinase</keyword>
<evidence type="ECO:0000313" key="11">
    <source>
        <dbReference type="Proteomes" id="UP000291343"/>
    </source>
</evidence>
<feature type="region of interest" description="Disordered" evidence="8">
    <location>
        <begin position="803"/>
        <end position="839"/>
    </location>
</feature>
<evidence type="ECO:0000256" key="4">
    <source>
        <dbReference type="ARBA" id="ARBA00022777"/>
    </source>
</evidence>
<keyword evidence="3 7" id="KW-0547">Nucleotide-binding</keyword>
<dbReference type="FunCoup" id="A0A482WIE9">
    <property type="interactions" value="42"/>
</dbReference>
<feature type="compositionally biased region" description="Low complexity" evidence="8">
    <location>
        <begin position="955"/>
        <end position="968"/>
    </location>
</feature>
<dbReference type="CDD" id="cd14017">
    <property type="entry name" value="STKc_TTBK"/>
    <property type="match status" value="1"/>
</dbReference>
<dbReference type="InterPro" id="IPR047916">
    <property type="entry name" value="TTBK_Asator-like_STKc"/>
</dbReference>
<protein>
    <recommendedName>
        <fullName evidence="9">Protein kinase domain-containing protein</fullName>
    </recommendedName>
</protein>
<feature type="domain" description="Protein kinase" evidence="9">
    <location>
        <begin position="71"/>
        <end position="320"/>
    </location>
</feature>
<evidence type="ECO:0000313" key="10">
    <source>
        <dbReference type="EMBL" id="RZF33273.1"/>
    </source>
</evidence>
<dbReference type="AlphaFoldDB" id="A0A482WIE9"/>
<evidence type="ECO:0000256" key="6">
    <source>
        <dbReference type="ARBA" id="ARBA00061588"/>
    </source>
</evidence>
<accession>A0A482WIE9</accession>
<proteinExistence type="inferred from homology"/>
<dbReference type="GO" id="GO:0015630">
    <property type="term" value="C:microtubule cytoskeleton"/>
    <property type="evidence" value="ECO:0007669"/>
    <property type="project" value="UniProtKB-ARBA"/>
</dbReference>
<feature type="region of interest" description="Disordered" evidence="8">
    <location>
        <begin position="605"/>
        <end position="712"/>
    </location>
</feature>
<feature type="compositionally biased region" description="Basic and acidic residues" evidence="8">
    <location>
        <begin position="616"/>
        <end position="630"/>
    </location>
</feature>
<dbReference type="Gene3D" id="1.10.510.10">
    <property type="entry name" value="Transferase(Phosphotransferase) domain 1"/>
    <property type="match status" value="1"/>
</dbReference>
<name>A0A482WIE9_LAOST</name>
<keyword evidence="11" id="KW-1185">Reference proteome</keyword>